<proteinExistence type="predicted"/>
<dbReference type="Pfam" id="PF03009">
    <property type="entry name" value="GDPD"/>
    <property type="match status" value="1"/>
</dbReference>
<dbReference type="GeneID" id="27665462"/>
<dbReference type="GO" id="GO:0006629">
    <property type="term" value="P:lipid metabolic process"/>
    <property type="evidence" value="ECO:0007669"/>
    <property type="project" value="InterPro"/>
</dbReference>
<dbReference type="AlphaFoldDB" id="A0A0F2LXL1"/>
<accession>A0A0F2LXL1</accession>
<dbReference type="PANTHER" id="PTHR43805:SF1">
    <property type="entry name" value="GP-PDE DOMAIN-CONTAINING PROTEIN"/>
    <property type="match status" value="1"/>
</dbReference>
<feature type="compositionally biased region" description="Low complexity" evidence="1">
    <location>
        <begin position="12"/>
        <end position="36"/>
    </location>
</feature>
<protein>
    <submittedName>
        <fullName evidence="3">Glycerophosphoryl diester phosphodiesterase</fullName>
    </submittedName>
</protein>
<feature type="region of interest" description="Disordered" evidence="1">
    <location>
        <begin position="330"/>
        <end position="368"/>
    </location>
</feature>
<organism evidence="3">
    <name type="scientific">Sporothrix schenckii 1099-18</name>
    <dbReference type="NCBI Taxonomy" id="1397361"/>
    <lineage>
        <taxon>Eukaryota</taxon>
        <taxon>Fungi</taxon>
        <taxon>Dikarya</taxon>
        <taxon>Ascomycota</taxon>
        <taxon>Pezizomycotina</taxon>
        <taxon>Sordariomycetes</taxon>
        <taxon>Sordariomycetidae</taxon>
        <taxon>Ophiostomatales</taxon>
        <taxon>Ophiostomataceae</taxon>
        <taxon>Sporothrix</taxon>
    </lineage>
</organism>
<gene>
    <name evidence="3" type="ORF">SPSK_03347</name>
</gene>
<dbReference type="SUPFAM" id="SSF51695">
    <property type="entry name" value="PLC-like phosphodiesterases"/>
    <property type="match status" value="1"/>
</dbReference>
<feature type="region of interest" description="Disordered" evidence="1">
    <location>
        <begin position="1"/>
        <end position="88"/>
    </location>
</feature>
<comment type="caution">
    <text evidence="3">The sequence shown here is derived from an EMBL/GenBank/DDBJ whole genome shotgun (WGS) entry which is preliminary data.</text>
</comment>
<feature type="domain" description="GP-PDE" evidence="2">
    <location>
        <begin position="88"/>
        <end position="326"/>
    </location>
</feature>
<name>A0A0F2LXL1_SPOSC</name>
<dbReference type="Proteomes" id="UP000033710">
    <property type="component" value="Unassembled WGS sequence"/>
</dbReference>
<evidence type="ECO:0000256" key="1">
    <source>
        <dbReference type="SAM" id="MobiDB-lite"/>
    </source>
</evidence>
<dbReference type="KEGG" id="ssck:SPSK_03347"/>
<sequence length="419" mass="46571">MSSSLVSRAEGASSVSPLSSPSSASPSPSAKSRGSATTPSTPITPMAPLSPELLSLDKTKQQQQQQQQQTPTSLASRIPTVDGKKRLPQNIAHRGFRAKFPENSVEAFRGALASGAVALETDVHLSKDKVVVLSHDPTLKRCFGRPDKIADCDWSLLETLRTTKDPHVPMARLTDLLSFLSEPGREHVWVLLDIKRDDDAEELVTRMAETILATPGDWSRRIVLGCWQANYMRHAQDKLPGFPIAYIGFSLAYAYELLKYDCVGYFNLLQGILVGPRGRRFIREAHAKGRGILVWTVNSEEWMDWSIHNGVEGVITDDPPKFADVRKRWERDEKDGEDGDEDGAVPASELTPLRRTAGKAPPTAHPPNTKTLSGFFLRRWAKLYAIVGLLRMLEQVFTNVMRVRNGWESKVVRAALDRP</sequence>
<dbReference type="Gene3D" id="3.20.20.190">
    <property type="entry name" value="Phosphatidylinositol (PI) phosphodiesterase"/>
    <property type="match status" value="1"/>
</dbReference>
<dbReference type="CDD" id="cd08570">
    <property type="entry name" value="GDPD_YPL206cp_fungi"/>
    <property type="match status" value="1"/>
</dbReference>
<reference evidence="3" key="1">
    <citation type="journal article" date="2014" name="BMC Genomics">
        <title>Comparative genomics of the major fungal agents of human and animal Sporotrichosis: Sporothrix schenckii and Sporothrix brasiliensis.</title>
        <authorList>
            <person name="Teixeira M.M."/>
            <person name="de Almeida L.G."/>
            <person name="Kubitschek-Barreira P."/>
            <person name="Alves F.L."/>
            <person name="Kioshima E.S."/>
            <person name="Abadio A.K."/>
            <person name="Fernandes L."/>
            <person name="Derengowski L.S."/>
            <person name="Ferreira K.S."/>
            <person name="Souza R.C."/>
            <person name="Ruiz J.C."/>
            <person name="de Andrade N.C."/>
            <person name="Paes H.C."/>
            <person name="Nicola A.M."/>
            <person name="Albuquerque P."/>
            <person name="Gerber A.L."/>
            <person name="Martins V.P."/>
            <person name="Peconick L.D."/>
            <person name="Neto A.V."/>
            <person name="Chaucanez C.B."/>
            <person name="Silva P.A."/>
            <person name="Cunha O.L."/>
            <person name="de Oliveira F.F."/>
            <person name="dos Santos T.C."/>
            <person name="Barros A.L."/>
            <person name="Soares M.A."/>
            <person name="de Oliveira L.M."/>
            <person name="Marini M.M."/>
            <person name="Villalobos-Duno H."/>
            <person name="Cunha M.M."/>
            <person name="de Hoog S."/>
            <person name="da Silveira J.F."/>
            <person name="Henrissat B."/>
            <person name="Nino-Vega G.A."/>
            <person name="Cisalpino P.S."/>
            <person name="Mora-Montes H.M."/>
            <person name="Almeida S.R."/>
            <person name="Stajich J.E."/>
            <person name="Lopes-Bezerra L.M."/>
            <person name="Vasconcelos A.T."/>
            <person name="Felipe M.S."/>
        </authorList>
    </citation>
    <scope>NUCLEOTIDE SEQUENCE [LARGE SCALE GENOMIC DNA]</scope>
    <source>
        <strain evidence="3">1099-18</strain>
    </source>
</reference>
<dbReference type="PROSITE" id="PS51704">
    <property type="entry name" value="GP_PDE"/>
    <property type="match status" value="1"/>
</dbReference>
<evidence type="ECO:0000259" key="2">
    <source>
        <dbReference type="PROSITE" id="PS51704"/>
    </source>
</evidence>
<dbReference type="GO" id="GO:0008081">
    <property type="term" value="F:phosphoric diester hydrolase activity"/>
    <property type="evidence" value="ECO:0007669"/>
    <property type="project" value="InterPro"/>
</dbReference>
<dbReference type="VEuPathDB" id="FungiDB:SPSK_03347"/>
<dbReference type="InterPro" id="IPR030395">
    <property type="entry name" value="GP_PDE_dom"/>
</dbReference>
<dbReference type="RefSeq" id="XP_016584874.1">
    <property type="nucleotide sequence ID" value="XM_016730185.1"/>
</dbReference>
<dbReference type="OrthoDB" id="1058301at2759"/>
<dbReference type="InterPro" id="IPR017946">
    <property type="entry name" value="PLC-like_Pdiesterase_TIM-brl"/>
</dbReference>
<dbReference type="PANTHER" id="PTHR43805">
    <property type="entry name" value="GLYCEROPHOSPHORYL DIESTER PHOSPHODIESTERASE"/>
    <property type="match status" value="1"/>
</dbReference>
<dbReference type="EMBL" id="AXCR01000010">
    <property type="protein sequence ID" value="KJR82198.1"/>
    <property type="molecule type" value="Genomic_DNA"/>
</dbReference>
<reference evidence="3" key="2">
    <citation type="journal article" date="2015" name="Eukaryot. Cell">
        <title>Asexual propagation of a virulent clone complex in a human and feline outbreak of sporotrichosis.</title>
        <authorList>
            <person name="Teixeira Mde M."/>
            <person name="Rodrigues A.M."/>
            <person name="Tsui C.K."/>
            <person name="de Almeida L.G."/>
            <person name="Van Diepeningen A.D."/>
            <person name="van den Ende B.G."/>
            <person name="Fernandes G.F."/>
            <person name="Kano R."/>
            <person name="Hamelin R.C."/>
            <person name="Lopes-Bezerra L.M."/>
            <person name="Vasconcelos A.T."/>
            <person name="de Hoog S."/>
            <person name="de Camargo Z.P."/>
            <person name="Felipe M.S."/>
        </authorList>
    </citation>
    <scope>NUCLEOTIDE SEQUENCE [LARGE SCALE GENOMIC DNA]</scope>
    <source>
        <strain evidence="3">1099-18</strain>
    </source>
</reference>
<evidence type="ECO:0000313" key="3">
    <source>
        <dbReference type="EMBL" id="KJR82198.1"/>
    </source>
</evidence>